<proteinExistence type="predicted"/>
<dbReference type="SUPFAM" id="SSF57756">
    <property type="entry name" value="Retrovirus zinc finger-like domains"/>
    <property type="match status" value="1"/>
</dbReference>
<organism evidence="3 4">
    <name type="scientific">Glomus cerebriforme</name>
    <dbReference type="NCBI Taxonomy" id="658196"/>
    <lineage>
        <taxon>Eukaryota</taxon>
        <taxon>Fungi</taxon>
        <taxon>Fungi incertae sedis</taxon>
        <taxon>Mucoromycota</taxon>
        <taxon>Glomeromycotina</taxon>
        <taxon>Glomeromycetes</taxon>
        <taxon>Glomerales</taxon>
        <taxon>Glomeraceae</taxon>
        <taxon>Glomus</taxon>
    </lineage>
</organism>
<keyword evidence="1" id="KW-0862">Zinc</keyword>
<dbReference type="Gene3D" id="4.10.60.10">
    <property type="entry name" value="Zinc finger, CCHC-type"/>
    <property type="match status" value="1"/>
</dbReference>
<dbReference type="GO" id="GO:0003676">
    <property type="term" value="F:nucleic acid binding"/>
    <property type="evidence" value="ECO:0007669"/>
    <property type="project" value="InterPro"/>
</dbReference>
<dbReference type="InterPro" id="IPR036875">
    <property type="entry name" value="Znf_CCHC_sf"/>
</dbReference>
<dbReference type="AlphaFoldDB" id="A0A397S4B7"/>
<dbReference type="GO" id="GO:0008270">
    <property type="term" value="F:zinc ion binding"/>
    <property type="evidence" value="ECO:0007669"/>
    <property type="project" value="UniProtKB-KW"/>
</dbReference>
<accession>A0A397S4B7</accession>
<dbReference type="Proteomes" id="UP000265703">
    <property type="component" value="Unassembled WGS sequence"/>
</dbReference>
<dbReference type="SMART" id="SM00343">
    <property type="entry name" value="ZnF_C2HC"/>
    <property type="match status" value="1"/>
</dbReference>
<dbReference type="PROSITE" id="PS50158">
    <property type="entry name" value="ZF_CCHC"/>
    <property type="match status" value="1"/>
</dbReference>
<feature type="non-terminal residue" evidence="3">
    <location>
        <position position="1"/>
    </location>
</feature>
<evidence type="ECO:0000259" key="2">
    <source>
        <dbReference type="PROSITE" id="PS50158"/>
    </source>
</evidence>
<gene>
    <name evidence="3" type="ORF">C1645_672834</name>
</gene>
<evidence type="ECO:0000256" key="1">
    <source>
        <dbReference type="PROSITE-ProRule" id="PRU00047"/>
    </source>
</evidence>
<name>A0A397S4B7_9GLOM</name>
<comment type="caution">
    <text evidence="3">The sequence shown here is derived from an EMBL/GenBank/DDBJ whole genome shotgun (WGS) entry which is preliminary data.</text>
</comment>
<protein>
    <recommendedName>
        <fullName evidence="2">CCHC-type domain-containing protein</fullName>
    </recommendedName>
</protein>
<reference evidence="3 4" key="1">
    <citation type="submission" date="2018-06" db="EMBL/GenBank/DDBJ databases">
        <title>Comparative genomics reveals the genomic features of Rhizophagus irregularis, R. cerebriforme, R. diaphanum and Gigaspora rosea, and their symbiotic lifestyle signature.</title>
        <authorList>
            <person name="Morin E."/>
            <person name="San Clemente H."/>
            <person name="Chen E.C.H."/>
            <person name="De La Providencia I."/>
            <person name="Hainaut M."/>
            <person name="Kuo A."/>
            <person name="Kohler A."/>
            <person name="Murat C."/>
            <person name="Tang N."/>
            <person name="Roy S."/>
            <person name="Loubradou J."/>
            <person name="Henrissat B."/>
            <person name="Grigoriev I.V."/>
            <person name="Corradi N."/>
            <person name="Roux C."/>
            <person name="Martin F.M."/>
        </authorList>
    </citation>
    <scope>NUCLEOTIDE SEQUENCE [LARGE SCALE GENOMIC DNA]</scope>
    <source>
        <strain evidence="3 4">DAOM 227022</strain>
    </source>
</reference>
<dbReference type="Pfam" id="PF00098">
    <property type="entry name" value="zf-CCHC"/>
    <property type="match status" value="1"/>
</dbReference>
<keyword evidence="1" id="KW-0863">Zinc-finger</keyword>
<keyword evidence="1" id="KW-0479">Metal-binding</keyword>
<feature type="domain" description="CCHC-type" evidence="2">
    <location>
        <begin position="123"/>
        <end position="138"/>
    </location>
</feature>
<dbReference type="InterPro" id="IPR001878">
    <property type="entry name" value="Znf_CCHC"/>
</dbReference>
<keyword evidence="4" id="KW-1185">Reference proteome</keyword>
<sequence length="159" mass="18020">ISSEEAWKKLLEADKEKDPEDFKEAIELYAKATPEETFQSIERRLRDSNCNGRIIALERPEIPLTKVLVDLQGNTNKKYVARIIMGSPSRLARTAGNRANSEKENFEWLADSGFMVDDFSPVCFNCKQKGHSSKDCPEPKREIEKQAPLTCQNCGSSEH</sequence>
<feature type="non-terminal residue" evidence="3">
    <location>
        <position position="159"/>
    </location>
</feature>
<evidence type="ECO:0000313" key="4">
    <source>
        <dbReference type="Proteomes" id="UP000265703"/>
    </source>
</evidence>
<dbReference type="OrthoDB" id="2391219at2759"/>
<evidence type="ECO:0000313" key="3">
    <source>
        <dbReference type="EMBL" id="RIA78817.1"/>
    </source>
</evidence>
<dbReference type="EMBL" id="QKYT01002012">
    <property type="protein sequence ID" value="RIA78817.1"/>
    <property type="molecule type" value="Genomic_DNA"/>
</dbReference>